<dbReference type="Proteomes" id="UP001140096">
    <property type="component" value="Unassembled WGS sequence"/>
</dbReference>
<dbReference type="EMBL" id="JANBUP010000028">
    <property type="protein sequence ID" value="KAJ2813712.1"/>
    <property type="molecule type" value="Genomic_DNA"/>
</dbReference>
<organism evidence="1 2">
    <name type="scientific">Coemansia furcata</name>
    <dbReference type="NCBI Taxonomy" id="417177"/>
    <lineage>
        <taxon>Eukaryota</taxon>
        <taxon>Fungi</taxon>
        <taxon>Fungi incertae sedis</taxon>
        <taxon>Zoopagomycota</taxon>
        <taxon>Kickxellomycotina</taxon>
        <taxon>Kickxellomycetes</taxon>
        <taxon>Kickxellales</taxon>
        <taxon>Kickxellaceae</taxon>
        <taxon>Coemansia</taxon>
    </lineage>
</organism>
<gene>
    <name evidence="1" type="primary">rhp26</name>
    <name evidence="1" type="ORF">H4S07_000473</name>
</gene>
<comment type="caution">
    <text evidence="1">The sequence shown here is derived from an EMBL/GenBank/DDBJ whole genome shotgun (WGS) entry which is preliminary data.</text>
</comment>
<evidence type="ECO:0000313" key="2">
    <source>
        <dbReference type="Proteomes" id="UP001140096"/>
    </source>
</evidence>
<reference evidence="1" key="1">
    <citation type="submission" date="2022-07" db="EMBL/GenBank/DDBJ databases">
        <title>Phylogenomic reconstructions and comparative analyses of Kickxellomycotina fungi.</title>
        <authorList>
            <person name="Reynolds N.K."/>
            <person name="Stajich J.E."/>
            <person name="Barry K."/>
            <person name="Grigoriev I.V."/>
            <person name="Crous P."/>
            <person name="Smith M.E."/>
        </authorList>
    </citation>
    <scope>NUCLEOTIDE SEQUENCE</scope>
    <source>
        <strain evidence="1">CBS 102833</strain>
    </source>
</reference>
<proteinExistence type="predicted"/>
<accession>A0ACC1LS01</accession>
<sequence length="1502" mass="163737">MSSNRDNLASQELQSLSEFGVQVVEQHELEQSVRARATHDLNEREREAEHKRLVRTEIALDRKLGQLDKANESALKAAVTTTRHHNAMAKAEKLEEEVGQLRNECAQIKRRIREIESRADADSAESVVRVKQEPIDVEGSSATEFANNELLAMLVPRRRAALAAESRRYGGDDIGNVDNSAQNSSDIESDAYTPHSSRSKAQLRARLPRDNKRKPTASSDASDDSYQEDESSGALNPASDIGNEDDVLLDDMATDDDIEALDRQTRLGIHTREADTYDDGNELVYQERVFAWCAARWKARRAAGDVEPTAPSDTDDLTTTEVDGQPVSKVQLANEPFLADPGAADYKIKAHEQSAPSLYVPRQIWDKLLEYQKAALRWMYTLHQQGAGGILGDEMGLGKTVQVAAFLASMYHSQLLNQPSIIVCPATLMRQWVRELHTWWPALRVVILHSTGHGIKHGARSDVSGSDGGARDLSYNLVGDVDVKSRTGTRTTVQGANQSDGRWRGASSVGSAAGAAGSTLGYDSTDEYEYDAYGSRLRRKRKPKGSIDWRKKQPKLKKKQRPVSEAARESLRRAELLVDRVHKHGHIVVVTYSGLQVYRDVLLRRKWGYAVLDEGHMIRNPDAEATLSCKGLDTRHRILVTGTPIQNNLTELWSLFDYIFPGRLGTLPVFNNQFVVPITTGGYASANSLQVRAGYRCACILRDLIDPYLLRRLKADVAQDLPQKTEHVLFCRLTPMQRTAYIGFLRSNDMDRILSGRLQMLFGVDVARKICDHPDLLLLSTLPGAAITHREASGRGVRPDSSPRAGRDHSRLSEAGSDSEDIATAGDGHLPPDYGDWRKSGKLTIVRALLEMWKPHGHRVLIFSQTRQMLDIIERTIAAMPQMVYRRMDGSTPVQHRSAMVDEYNGDSSIFVFLLTTKVGGLGINLTGADRVILFSPDWNPSSDMQARERAWRLGQTREVAIYRLMTAGTIEEKIYNRQIYKQLLSNKVLSDPNQKRFFHSQSVRDLFSLAGFDQNADVANRAGAGAGSRANGYTAQDTGRRNNTGGDSDLEQTTETGRMFASARLYPTDSTEVQGDNVNSDSIESIGGVVRLEAYKPPANESGNASGEADNGSGETVTPNPPGGAANEDRVLQSLFKMSGVHSALKHDAIISSKDDESQAIDQEAERIASEARRVLRDSQRSRRELDVNVPTWTGVSGQAGMPSARPGAGGGLGASGVAPPPSLTMRSNLPIEARSSVSYAIGKPLRGPASTSSGYAGDSAIYNPAMLARRSAAERRPPSSSFVSSLSMASSARQAPAPSAPFGNHAVPGTSSGGNIGALSSTSLLAGLKARSADLRAASAATESGRRADFRGISSPNSAAQRDRTQRPPAGAPQSRGPGVARSPAAAATRPHGSASHGKGASGDLPRARHSALPLSARDRVVVDQIRDMLAERGGEASNAALVERFRAEFALSELPRLTELARQVADLESRQMDASTRRIGIGRIVQKVWKLRSGSTPEV</sequence>
<evidence type="ECO:0000313" key="1">
    <source>
        <dbReference type="EMBL" id="KAJ2813712.1"/>
    </source>
</evidence>
<keyword evidence="2" id="KW-1185">Reference proteome</keyword>
<name>A0ACC1LS01_9FUNG</name>
<protein>
    <submittedName>
        <fullName evidence="1">DNA repair protein rhp26</fullName>
    </submittedName>
</protein>